<proteinExistence type="predicted"/>
<dbReference type="PATRIC" id="fig|284581.3.peg.177"/>
<dbReference type="InterPro" id="IPR012337">
    <property type="entry name" value="RNaseH-like_sf"/>
</dbReference>
<dbReference type="Pfam" id="PF00929">
    <property type="entry name" value="RNase_T"/>
    <property type="match status" value="1"/>
</dbReference>
<dbReference type="GO" id="GO:0000175">
    <property type="term" value="F:3'-5'-RNA exonuclease activity"/>
    <property type="evidence" value="ECO:0007669"/>
    <property type="project" value="InterPro"/>
</dbReference>
<dbReference type="GO" id="GO:0003676">
    <property type="term" value="F:nucleic acid binding"/>
    <property type="evidence" value="ECO:0007669"/>
    <property type="project" value="InterPro"/>
</dbReference>
<keyword evidence="2" id="KW-0378">Hydrolase</keyword>
<dbReference type="PANTHER" id="PTHR23044:SF61">
    <property type="entry name" value="3'-5' EXORIBONUCLEASE 1-RELATED"/>
    <property type="match status" value="1"/>
</dbReference>
<organism evidence="5 6">
    <name type="scientific">Priestia koreensis</name>
    <dbReference type="NCBI Taxonomy" id="284581"/>
    <lineage>
        <taxon>Bacteria</taxon>
        <taxon>Bacillati</taxon>
        <taxon>Bacillota</taxon>
        <taxon>Bacilli</taxon>
        <taxon>Bacillales</taxon>
        <taxon>Bacillaceae</taxon>
        <taxon>Priestia</taxon>
    </lineage>
</organism>
<feature type="domain" description="Exonuclease" evidence="4">
    <location>
        <begin position="6"/>
        <end position="183"/>
    </location>
</feature>
<evidence type="ECO:0000256" key="2">
    <source>
        <dbReference type="ARBA" id="ARBA00022801"/>
    </source>
</evidence>
<keyword evidence="6" id="KW-1185">Reference proteome</keyword>
<comment type="caution">
    <text evidence="5">The sequence shown here is derived from an EMBL/GenBank/DDBJ whole genome shotgun (WGS) entry which is preliminary data.</text>
</comment>
<dbReference type="InterPro" id="IPR047201">
    <property type="entry name" value="ERI-1_3'hExo-like"/>
</dbReference>
<protein>
    <submittedName>
        <fullName evidence="5">Sporulation inhibitor KapD</fullName>
    </submittedName>
</protein>
<dbReference type="NCBIfam" id="NF005838">
    <property type="entry name" value="PRK07748.1"/>
    <property type="match status" value="1"/>
</dbReference>
<dbReference type="InterPro" id="IPR036397">
    <property type="entry name" value="RNaseH_sf"/>
</dbReference>
<sequence>MEQNHQYLFLDFEFTMPETKGYPKGFYPEIIEIGLASMVNNEINSTFSSHVQPIKFPILTERCKSFLSIQQHQVDHGITLESLVNILHSYEKDYPTTIITWGNMDMKVLRHTCQKANLSFPFKGRMLDLSMEYKRFFGDQNQTGLWKAVQEYGKEGTGKHHCALDDAITTLNIFKLVENDKRYLSPHAPTTIGDRIDFSKVLNKFAL</sequence>
<dbReference type="InterPro" id="IPR051274">
    <property type="entry name" value="3-5_Exoribonuclease"/>
</dbReference>
<evidence type="ECO:0000313" key="5">
    <source>
        <dbReference type="EMBL" id="KOO48513.1"/>
    </source>
</evidence>
<dbReference type="OrthoDB" id="159416at2"/>
<accession>A0A0M0LCW2</accession>
<dbReference type="CDD" id="cd06133">
    <property type="entry name" value="ERI-1_3'hExo_like"/>
    <property type="match status" value="1"/>
</dbReference>
<evidence type="ECO:0000256" key="3">
    <source>
        <dbReference type="ARBA" id="ARBA00022839"/>
    </source>
</evidence>
<gene>
    <name evidence="5" type="ORF">AMD01_04610</name>
</gene>
<evidence type="ECO:0000256" key="1">
    <source>
        <dbReference type="ARBA" id="ARBA00022722"/>
    </source>
</evidence>
<dbReference type="SMART" id="SM00479">
    <property type="entry name" value="EXOIII"/>
    <property type="match status" value="1"/>
</dbReference>
<dbReference type="PANTHER" id="PTHR23044">
    <property type="entry name" value="3'-5' EXONUCLEASE ERI1-RELATED"/>
    <property type="match status" value="1"/>
</dbReference>
<dbReference type="RefSeq" id="WP_053400234.1">
    <property type="nucleotide sequence ID" value="NZ_JAUKEN010000003.1"/>
</dbReference>
<dbReference type="InterPro" id="IPR013520">
    <property type="entry name" value="Ribonucl_H"/>
</dbReference>
<evidence type="ECO:0000313" key="6">
    <source>
        <dbReference type="Proteomes" id="UP000037558"/>
    </source>
</evidence>
<dbReference type="Gene3D" id="3.30.420.10">
    <property type="entry name" value="Ribonuclease H-like superfamily/Ribonuclease H"/>
    <property type="match status" value="1"/>
</dbReference>
<evidence type="ECO:0000259" key="4">
    <source>
        <dbReference type="SMART" id="SM00479"/>
    </source>
</evidence>
<reference evidence="6" key="1">
    <citation type="submission" date="2015-08" db="EMBL/GenBank/DDBJ databases">
        <title>Fjat-14210 dsm16467.</title>
        <authorList>
            <person name="Liu B."/>
            <person name="Wang J."/>
            <person name="Zhu Y."/>
            <person name="Liu G."/>
            <person name="Chen Q."/>
            <person name="Chen Z."/>
            <person name="Lan J."/>
            <person name="Che J."/>
            <person name="Ge C."/>
            <person name="Shi H."/>
            <person name="Pan Z."/>
            <person name="Liu X."/>
        </authorList>
    </citation>
    <scope>NUCLEOTIDE SEQUENCE [LARGE SCALE GENOMIC DNA]</scope>
    <source>
        <strain evidence="6">DSM 16467</strain>
    </source>
</reference>
<keyword evidence="1" id="KW-0540">Nuclease</keyword>
<dbReference type="STRING" id="284581.AMD01_04610"/>
<dbReference type="AlphaFoldDB" id="A0A0M0LCW2"/>
<name>A0A0M0LCW2_9BACI</name>
<dbReference type="Proteomes" id="UP000037558">
    <property type="component" value="Unassembled WGS sequence"/>
</dbReference>
<keyword evidence="3" id="KW-0269">Exonuclease</keyword>
<dbReference type="EMBL" id="LILC01000005">
    <property type="protein sequence ID" value="KOO48513.1"/>
    <property type="molecule type" value="Genomic_DNA"/>
</dbReference>
<dbReference type="SUPFAM" id="SSF53098">
    <property type="entry name" value="Ribonuclease H-like"/>
    <property type="match status" value="1"/>
</dbReference>